<dbReference type="PANTHER" id="PTHR48061">
    <property type="entry name" value="LEUCINE-RICH REPEAT RECEPTOR PROTEIN KINASE EMS1-LIKE-RELATED"/>
    <property type="match status" value="1"/>
</dbReference>
<dbReference type="AlphaFoldDB" id="A0A6V7QA53"/>
<accession>A0A6V7QA53</accession>
<keyword evidence="4" id="KW-1133">Transmembrane helix</keyword>
<dbReference type="SUPFAM" id="SSF52058">
    <property type="entry name" value="L domain-like"/>
    <property type="match status" value="1"/>
</dbReference>
<dbReference type="InterPro" id="IPR001611">
    <property type="entry name" value="Leu-rich_rpt"/>
</dbReference>
<dbReference type="EMBL" id="LR862134">
    <property type="protein sequence ID" value="CAD1839848.1"/>
    <property type="molecule type" value="Genomic_DNA"/>
</dbReference>
<dbReference type="Gene3D" id="3.80.10.10">
    <property type="entry name" value="Ribonuclease Inhibitor"/>
    <property type="match status" value="1"/>
</dbReference>
<keyword evidence="5" id="KW-0472">Membrane</keyword>
<dbReference type="GO" id="GO:0016020">
    <property type="term" value="C:membrane"/>
    <property type="evidence" value="ECO:0007669"/>
    <property type="project" value="UniProtKB-SubCell"/>
</dbReference>
<sequence length="301" mass="33204">MSSYLRSTFFLQLSRNHLIGNIPTSICEVGNLIILDLSYNRFTGSIPSCLIEGNGQLSVLNLRGNRLLRGTTLPNNISRECRLQTLILNGNGIEGPLPKSLANCRWLEVLDLGNNRIVDSFPFWLGNLSMLQVLILGSNQFYGSVELPPQGERSDYHFPSLTILDLSSNIFIGNLSWSLFENLTAMMITSSADTEVSELISYELVSDINGVIDYLATASVIDKGQSITLEKVLTGFMLIDLSNNQFHGAIPEVIGNLRSLRALNMSHNAFTGGIPSGFGAWHSLSLSTFLRTNSRGRFRRA</sequence>
<comment type="subcellular location">
    <subcellularLocation>
        <location evidence="1">Membrane</location>
        <topology evidence="1">Single-pass type I membrane protein</topology>
    </subcellularLocation>
</comment>
<dbReference type="Pfam" id="PF00560">
    <property type="entry name" value="LRR_1"/>
    <property type="match status" value="3"/>
</dbReference>
<reference evidence="7" key="1">
    <citation type="submission" date="2020-07" db="EMBL/GenBank/DDBJ databases">
        <authorList>
            <person name="Lin J."/>
        </authorList>
    </citation>
    <scope>NUCLEOTIDE SEQUENCE</scope>
</reference>
<evidence type="ECO:0008006" key="8">
    <source>
        <dbReference type="Google" id="ProtNLM"/>
    </source>
</evidence>
<evidence type="ECO:0000256" key="2">
    <source>
        <dbReference type="ARBA" id="ARBA00022692"/>
    </source>
</evidence>
<dbReference type="Pfam" id="PF13855">
    <property type="entry name" value="LRR_8"/>
    <property type="match status" value="1"/>
</dbReference>
<evidence type="ECO:0000256" key="5">
    <source>
        <dbReference type="ARBA" id="ARBA00023136"/>
    </source>
</evidence>
<keyword evidence="3" id="KW-0732">Signal</keyword>
<keyword evidence="2" id="KW-0812">Transmembrane</keyword>
<keyword evidence="6" id="KW-0325">Glycoprotein</keyword>
<evidence type="ECO:0000256" key="4">
    <source>
        <dbReference type="ARBA" id="ARBA00022989"/>
    </source>
</evidence>
<evidence type="ECO:0000256" key="1">
    <source>
        <dbReference type="ARBA" id="ARBA00004479"/>
    </source>
</evidence>
<proteinExistence type="predicted"/>
<evidence type="ECO:0000313" key="7">
    <source>
        <dbReference type="EMBL" id="CAD1839848.1"/>
    </source>
</evidence>
<gene>
    <name evidence="7" type="ORF">CB5_LOCUS23059</name>
</gene>
<protein>
    <recommendedName>
        <fullName evidence="8">Receptor-like protein 12</fullName>
    </recommendedName>
</protein>
<evidence type="ECO:0000256" key="3">
    <source>
        <dbReference type="ARBA" id="ARBA00022729"/>
    </source>
</evidence>
<dbReference type="InterPro" id="IPR032675">
    <property type="entry name" value="LRR_dom_sf"/>
</dbReference>
<dbReference type="PANTHER" id="PTHR48061:SF2">
    <property type="entry name" value="RECEPTOR LIKE PROTEIN 30-LIKE"/>
    <property type="match status" value="1"/>
</dbReference>
<organism evidence="7">
    <name type="scientific">Ananas comosus var. bracteatus</name>
    <name type="common">red pineapple</name>
    <dbReference type="NCBI Taxonomy" id="296719"/>
    <lineage>
        <taxon>Eukaryota</taxon>
        <taxon>Viridiplantae</taxon>
        <taxon>Streptophyta</taxon>
        <taxon>Embryophyta</taxon>
        <taxon>Tracheophyta</taxon>
        <taxon>Spermatophyta</taxon>
        <taxon>Magnoliopsida</taxon>
        <taxon>Liliopsida</taxon>
        <taxon>Poales</taxon>
        <taxon>Bromeliaceae</taxon>
        <taxon>Bromelioideae</taxon>
        <taxon>Ananas</taxon>
    </lineage>
</organism>
<evidence type="ECO:0000256" key="6">
    <source>
        <dbReference type="ARBA" id="ARBA00023180"/>
    </source>
</evidence>
<name>A0A6V7QA53_ANACO</name>
<dbReference type="InterPro" id="IPR046956">
    <property type="entry name" value="RLP23-like"/>
</dbReference>